<keyword evidence="2" id="KW-1185">Reference proteome</keyword>
<sequence length="218" mass="24905">MTVTKLSYLHTRYIPFGNVPSSNLEGVQRHLALKERTHRQPLGVRILGGQMRLFSSFSDFTSSQSILEVPISDPCFQNNLPTIKWLLAPSHSSASRRFFFVAGMSELQDVLNIPSSFLLFLQLLMVRRTEAFLLSSSSRWCVFFCIYEVLHSNTKVHMSDKLSCVLRCPTLLSSSWNAVLRCLQTAVKHIFGTLGRYTPHLSLSQFRLFKHCFAILRC</sequence>
<evidence type="ECO:0000313" key="1">
    <source>
        <dbReference type="EMBL" id="KIK43079.1"/>
    </source>
</evidence>
<reference evidence="2" key="2">
    <citation type="submission" date="2015-01" db="EMBL/GenBank/DDBJ databases">
        <title>Evolutionary Origins and Diversification of the Mycorrhizal Mutualists.</title>
        <authorList>
            <consortium name="DOE Joint Genome Institute"/>
            <consortium name="Mycorrhizal Genomics Consortium"/>
            <person name="Kohler A."/>
            <person name="Kuo A."/>
            <person name="Nagy L.G."/>
            <person name="Floudas D."/>
            <person name="Copeland A."/>
            <person name="Barry K.W."/>
            <person name="Cichocki N."/>
            <person name="Veneault-Fourrey C."/>
            <person name="LaButti K."/>
            <person name="Lindquist E.A."/>
            <person name="Lipzen A."/>
            <person name="Lundell T."/>
            <person name="Morin E."/>
            <person name="Murat C."/>
            <person name="Riley R."/>
            <person name="Ohm R."/>
            <person name="Sun H."/>
            <person name="Tunlid A."/>
            <person name="Henrissat B."/>
            <person name="Grigoriev I.V."/>
            <person name="Hibbett D.S."/>
            <person name="Martin F."/>
        </authorList>
    </citation>
    <scope>NUCLEOTIDE SEQUENCE [LARGE SCALE GENOMIC DNA]</scope>
    <source>
        <strain evidence="2">UH-Slu-Lm8-n1</strain>
    </source>
</reference>
<reference evidence="1 2" key="1">
    <citation type="submission" date="2014-04" db="EMBL/GenBank/DDBJ databases">
        <authorList>
            <consortium name="DOE Joint Genome Institute"/>
            <person name="Kuo A."/>
            <person name="Ruytinx J."/>
            <person name="Rineau F."/>
            <person name="Colpaert J."/>
            <person name="Kohler A."/>
            <person name="Nagy L.G."/>
            <person name="Floudas D."/>
            <person name="Copeland A."/>
            <person name="Barry K.W."/>
            <person name="Cichocki N."/>
            <person name="Veneault-Fourrey C."/>
            <person name="LaButti K."/>
            <person name="Lindquist E.A."/>
            <person name="Lipzen A."/>
            <person name="Lundell T."/>
            <person name="Morin E."/>
            <person name="Murat C."/>
            <person name="Sun H."/>
            <person name="Tunlid A."/>
            <person name="Henrissat B."/>
            <person name="Grigoriev I.V."/>
            <person name="Hibbett D.S."/>
            <person name="Martin F."/>
            <person name="Nordberg H.P."/>
            <person name="Cantor M.N."/>
            <person name="Hua S.X."/>
        </authorList>
    </citation>
    <scope>NUCLEOTIDE SEQUENCE [LARGE SCALE GENOMIC DNA]</scope>
    <source>
        <strain evidence="1 2">UH-Slu-Lm8-n1</strain>
    </source>
</reference>
<dbReference type="AlphaFoldDB" id="A0A0D0AZA8"/>
<protein>
    <submittedName>
        <fullName evidence="1">Unplaced genomic scaffold CY34scaffold_91, whole genome shotgun sequence</fullName>
    </submittedName>
</protein>
<dbReference type="InParanoid" id="A0A0D0AZA8"/>
<proteinExistence type="predicted"/>
<dbReference type="HOGENOM" id="CLU_1267639_0_0_1"/>
<gene>
    <name evidence="1" type="ORF">CY34DRAFT_738354</name>
</gene>
<dbReference type="Proteomes" id="UP000054485">
    <property type="component" value="Unassembled WGS sequence"/>
</dbReference>
<accession>A0A0D0AZA8</accession>
<dbReference type="EMBL" id="KN835222">
    <property type="protein sequence ID" value="KIK43079.1"/>
    <property type="molecule type" value="Genomic_DNA"/>
</dbReference>
<organism evidence="1 2">
    <name type="scientific">Suillus luteus UH-Slu-Lm8-n1</name>
    <dbReference type="NCBI Taxonomy" id="930992"/>
    <lineage>
        <taxon>Eukaryota</taxon>
        <taxon>Fungi</taxon>
        <taxon>Dikarya</taxon>
        <taxon>Basidiomycota</taxon>
        <taxon>Agaricomycotina</taxon>
        <taxon>Agaricomycetes</taxon>
        <taxon>Agaricomycetidae</taxon>
        <taxon>Boletales</taxon>
        <taxon>Suillineae</taxon>
        <taxon>Suillaceae</taxon>
        <taxon>Suillus</taxon>
    </lineage>
</organism>
<dbReference type="OrthoDB" id="10514189at2759"/>
<evidence type="ECO:0000313" key="2">
    <source>
        <dbReference type="Proteomes" id="UP000054485"/>
    </source>
</evidence>
<name>A0A0D0AZA8_9AGAM</name>